<sequence length="437" mass="47891">MQNKRNRLQMVSTALVIVSLIPAIAVTACAKSADQKQAASIDQKQATSALAFDQGQPLYTIDIVSAAGVEILDHIVQARADIHSGDIKQAKEELSNAHRHFEAIRAIEPTTQIKKHISIVAKYLGYGEKEEIQPYFIPLYASLDTIADLVPISSAKAHIKRAEENMNKDQREAAAQELSEAEQSLIYTEIDLPLATTEDNVTMAQQALAENKPKVADKALKAAEQSVILISFGSSEPATSARNNLSMANHNYTAGKYQAAKLDLAAAIKNLKETAASDNDLTADLADKLLQEAKAIEPAIEKKSDETTMRLQALLERTSALSEHELELMGIGWNDLSETAEQARQALANAKLYLSYAEIDQLTLHDQDKTQEALKQAQSYLQKGAENETAHKGAIENIEKKVHTLQKKAGEKESDENASQQYADTLAQLRLIINNKL</sequence>
<dbReference type="AlphaFoldDB" id="D8K6P9"/>
<protein>
    <submittedName>
        <fullName evidence="3">Uncharacterized protein</fullName>
    </submittedName>
</protein>
<dbReference type="Proteomes" id="UP000000393">
    <property type="component" value="Chromosome"/>
</dbReference>
<feature type="coiled-coil region" evidence="1">
    <location>
        <begin position="152"/>
        <end position="179"/>
    </location>
</feature>
<gene>
    <name evidence="3" type="ordered locus">Nwat_1706</name>
</gene>
<evidence type="ECO:0000313" key="3">
    <source>
        <dbReference type="EMBL" id="ADJ28576.1"/>
    </source>
</evidence>
<dbReference type="RefSeq" id="WP_013220668.1">
    <property type="nucleotide sequence ID" value="NC_014315.1"/>
</dbReference>
<dbReference type="EMBL" id="CP002086">
    <property type="protein sequence ID" value="ADJ28576.1"/>
    <property type="molecule type" value="Genomic_DNA"/>
</dbReference>
<dbReference type="eggNOG" id="ENOG5032XSR">
    <property type="taxonomic scope" value="Bacteria"/>
</dbReference>
<dbReference type="InterPro" id="IPR021236">
    <property type="entry name" value="Uncharacterised_YfdX"/>
</dbReference>
<evidence type="ECO:0000256" key="1">
    <source>
        <dbReference type="SAM" id="Coils"/>
    </source>
</evidence>
<accession>D8K6P9</accession>
<evidence type="ECO:0000256" key="2">
    <source>
        <dbReference type="SAM" id="SignalP"/>
    </source>
</evidence>
<reference evidence="3 4" key="1">
    <citation type="submission" date="2010-06" db="EMBL/GenBank/DDBJ databases">
        <title>Complete sequence of chromosome of Nitrosococcus watsoni C-113.</title>
        <authorList>
            <consortium name="US DOE Joint Genome Institute"/>
            <person name="Lucas S."/>
            <person name="Copeland A."/>
            <person name="Lapidus A."/>
            <person name="Cheng J.-F."/>
            <person name="Bruce D."/>
            <person name="Goodwin L."/>
            <person name="Pitluck S."/>
            <person name="Malfatti S.A."/>
            <person name="Chain P.S.G."/>
            <person name="Land M."/>
            <person name="Hauser L."/>
            <person name="Kyrpides N."/>
            <person name="Ivanova N."/>
            <person name="Cambell M.A."/>
            <person name="Heidelberg J.F."/>
            <person name="Klotz M.G."/>
            <person name="Woyke T."/>
        </authorList>
    </citation>
    <scope>NUCLEOTIDE SEQUENCE [LARGE SCALE GENOMIC DNA]</scope>
    <source>
        <strain evidence="3 4">C-113</strain>
    </source>
</reference>
<dbReference type="Gene3D" id="6.10.250.2140">
    <property type="match status" value="1"/>
</dbReference>
<keyword evidence="4" id="KW-1185">Reference proteome</keyword>
<evidence type="ECO:0000313" key="4">
    <source>
        <dbReference type="Proteomes" id="UP000000393"/>
    </source>
</evidence>
<feature type="chain" id="PRO_5003116659" evidence="2">
    <location>
        <begin position="31"/>
        <end position="437"/>
    </location>
</feature>
<keyword evidence="1" id="KW-0175">Coiled coil</keyword>
<keyword evidence="2" id="KW-0732">Signal</keyword>
<dbReference type="Pfam" id="PF10938">
    <property type="entry name" value="YfdX"/>
    <property type="match status" value="1"/>
</dbReference>
<name>D8K6P9_NITWC</name>
<dbReference type="KEGG" id="nwa:Nwat_1706"/>
<dbReference type="HOGENOM" id="CLU_626762_0_0_6"/>
<proteinExistence type="predicted"/>
<dbReference type="PROSITE" id="PS51257">
    <property type="entry name" value="PROKAR_LIPOPROTEIN"/>
    <property type="match status" value="1"/>
</dbReference>
<organism evidence="3 4">
    <name type="scientific">Nitrosococcus watsoni (strain C-113)</name>
    <dbReference type="NCBI Taxonomy" id="105559"/>
    <lineage>
        <taxon>Bacteria</taxon>
        <taxon>Pseudomonadati</taxon>
        <taxon>Pseudomonadota</taxon>
        <taxon>Gammaproteobacteria</taxon>
        <taxon>Chromatiales</taxon>
        <taxon>Chromatiaceae</taxon>
        <taxon>Nitrosococcus</taxon>
    </lineage>
</organism>
<feature type="signal peptide" evidence="2">
    <location>
        <begin position="1"/>
        <end position="30"/>
    </location>
</feature>
<dbReference type="OrthoDB" id="7348379at2"/>